<comment type="caution">
    <text evidence="3">The sequence shown here is derived from an EMBL/GenBank/DDBJ whole genome shotgun (WGS) entry which is preliminary data.</text>
</comment>
<evidence type="ECO:0000259" key="2">
    <source>
        <dbReference type="Pfam" id="PF13796"/>
    </source>
</evidence>
<feature type="domain" description="Putative sensor" evidence="2">
    <location>
        <begin position="5"/>
        <end position="145"/>
    </location>
</feature>
<sequence length="151" mass="16335">MFAVVTLPVLPLVAVLFASVERRRCVLLGHPAVASPPVHMVEGNVARWLGRIYIDPATWRAVISFILTIVLGAVQLALFVYCLTITLMTLSLTGKVADYRKQGPSPERLSSTIENFPCTGAPSLRLRDPSNEAMLAPTGMIVVAVALCCRC</sequence>
<organism evidence="3 4">
    <name type="scientific">Rathayibacter toxicus</name>
    <dbReference type="NCBI Taxonomy" id="145458"/>
    <lineage>
        <taxon>Bacteria</taxon>
        <taxon>Bacillati</taxon>
        <taxon>Actinomycetota</taxon>
        <taxon>Actinomycetes</taxon>
        <taxon>Micrococcales</taxon>
        <taxon>Microbacteriaceae</taxon>
        <taxon>Rathayibacter</taxon>
    </lineage>
</organism>
<dbReference type="EMBL" id="LBFI01000061">
    <property type="protein sequence ID" value="KKM44181.1"/>
    <property type="molecule type" value="Genomic_DNA"/>
</dbReference>
<feature type="non-terminal residue" evidence="3">
    <location>
        <position position="151"/>
    </location>
</feature>
<dbReference type="Proteomes" id="UP000052979">
    <property type="component" value="Unassembled WGS sequence"/>
</dbReference>
<reference evidence="3 4" key="1">
    <citation type="submission" date="2015-04" db="EMBL/GenBank/DDBJ databases">
        <title>Draft genome sequence of Rathayibacter toxicus strain FH-142 (AKA 70134 or CS 32), a Western Australian isolate.</title>
        <authorList>
            <consortium name="Consortium for Microbial Forensics and Genomics (microFORGE)"/>
            <person name="Knight B.M."/>
            <person name="Roberts D.P."/>
            <person name="Lin D."/>
            <person name="Hari K."/>
            <person name="Fletcher J."/>
            <person name="Melcher U."/>
            <person name="Blagden T."/>
            <person name="Luster D.G."/>
            <person name="Sechler A.J."/>
            <person name="Schneider W.L."/>
            <person name="Winegar R.A."/>
        </authorList>
    </citation>
    <scope>NUCLEOTIDE SEQUENCE [LARGE SCALE GENOMIC DNA]</scope>
    <source>
        <strain evidence="3 4">FH142</strain>
    </source>
</reference>
<evidence type="ECO:0000313" key="3">
    <source>
        <dbReference type="EMBL" id="KKM44181.1"/>
    </source>
</evidence>
<dbReference type="Pfam" id="PF13796">
    <property type="entry name" value="Sensor"/>
    <property type="match status" value="1"/>
</dbReference>
<keyword evidence="1" id="KW-1133">Transmembrane helix</keyword>
<protein>
    <recommendedName>
        <fullName evidence="2">Putative sensor domain-containing protein</fullName>
    </recommendedName>
</protein>
<proteinExistence type="predicted"/>
<dbReference type="InterPro" id="IPR025828">
    <property type="entry name" value="Put_sensor_dom"/>
</dbReference>
<gene>
    <name evidence="3" type="ORF">VT73_10710</name>
</gene>
<feature type="transmembrane region" description="Helical" evidence="1">
    <location>
        <begin position="61"/>
        <end position="92"/>
    </location>
</feature>
<keyword evidence="4" id="KW-1185">Reference proteome</keyword>
<keyword evidence="1" id="KW-0472">Membrane</keyword>
<dbReference type="eggNOG" id="COG4585">
    <property type="taxonomic scope" value="Bacteria"/>
</dbReference>
<keyword evidence="1" id="KW-0812">Transmembrane</keyword>
<dbReference type="AlphaFoldDB" id="A0A0U1PQQ5"/>
<evidence type="ECO:0000313" key="4">
    <source>
        <dbReference type="Proteomes" id="UP000052979"/>
    </source>
</evidence>
<evidence type="ECO:0000256" key="1">
    <source>
        <dbReference type="SAM" id="Phobius"/>
    </source>
</evidence>
<dbReference type="STRING" id="145458.APU90_07095"/>
<accession>A0A0U1PQQ5</accession>
<name>A0A0U1PQQ5_9MICO</name>